<proteinExistence type="inferred from homology"/>
<organism evidence="3 4">
    <name type="scientific">Sphingobium naphthae</name>
    <dbReference type="NCBI Taxonomy" id="1886786"/>
    <lineage>
        <taxon>Bacteria</taxon>
        <taxon>Pseudomonadati</taxon>
        <taxon>Pseudomonadota</taxon>
        <taxon>Alphaproteobacteria</taxon>
        <taxon>Sphingomonadales</taxon>
        <taxon>Sphingomonadaceae</taxon>
        <taxon>Sphingobium</taxon>
    </lineage>
</organism>
<dbReference type="InterPro" id="IPR020904">
    <property type="entry name" value="Sc_DH/Rdtase_CS"/>
</dbReference>
<dbReference type="PANTHER" id="PTHR43669">
    <property type="entry name" value="5-KETO-D-GLUCONATE 5-REDUCTASE"/>
    <property type="match status" value="1"/>
</dbReference>
<sequence length="275" mass="28288">MVGKLSGKVAIVTGAGQGLGYASARTLAAHGAKVAIAELDRERGEQAAERIRADGGEAIGVTVDVSDESQVAAMVAAVAAAFGGVDILHNNAAILTPEHRIGDRDVVNVDHATWQRTMAVNAGGALLCSKHVIPQMIERGGGSLIHSSSGFGGQGDQTLTAYGMSKAAITLMSKSIAAQYGKQGVRSNTIQIGLVLGENAQHSVQGALRQIILDAHLTPELGVPQQVADVVAFLASDESAFVTGTTIPVDGGFSSHVPTLAPIREYFAKLGDNAF</sequence>
<comment type="caution">
    <text evidence="3">The sequence shown here is derived from an EMBL/GenBank/DDBJ whole genome shotgun (WGS) entry which is preliminary data.</text>
</comment>
<reference evidence="4" key="1">
    <citation type="journal article" date="2022" name="J Environ Chem Eng">
        <title>Biodegradation of petroleum oil using a constructed nonpathogenic and heavy metal-tolerant bacterial consortium isolated from marine sponges.</title>
        <authorList>
            <person name="Dechsakulwatana C."/>
            <person name="Rungsihiranrut A."/>
            <person name="Muangchinda C."/>
            <person name="Ningthoujam R."/>
            <person name="Klankeo P."/>
            <person name="Pinyakong O."/>
        </authorList>
    </citation>
    <scope>NUCLEOTIDE SEQUENCE [LARGE SCALE GENOMIC DNA]</scope>
    <source>
        <strain evidence="4">MO2-4</strain>
    </source>
</reference>
<dbReference type="EMBL" id="JAPTHD010000011">
    <property type="protein sequence ID" value="MDV5825453.1"/>
    <property type="molecule type" value="Genomic_DNA"/>
</dbReference>
<evidence type="ECO:0000313" key="3">
    <source>
        <dbReference type="EMBL" id="MDV5825453.1"/>
    </source>
</evidence>
<dbReference type="Pfam" id="PF13561">
    <property type="entry name" value="adh_short_C2"/>
    <property type="match status" value="1"/>
</dbReference>
<evidence type="ECO:0000256" key="1">
    <source>
        <dbReference type="ARBA" id="ARBA00006484"/>
    </source>
</evidence>
<keyword evidence="4" id="KW-1185">Reference proteome</keyword>
<dbReference type="RefSeq" id="WP_228164640.1">
    <property type="nucleotide sequence ID" value="NZ_JAPTHD010000011.1"/>
</dbReference>
<dbReference type="Gene3D" id="3.40.50.720">
    <property type="entry name" value="NAD(P)-binding Rossmann-like Domain"/>
    <property type="match status" value="1"/>
</dbReference>
<name>A0ABU4A116_9SPHN</name>
<gene>
    <name evidence="3" type="ORF">O0R41_17760</name>
</gene>
<accession>A0ABU4A116</accession>
<keyword evidence="2" id="KW-0560">Oxidoreductase</keyword>
<evidence type="ECO:0000256" key="2">
    <source>
        <dbReference type="ARBA" id="ARBA00023002"/>
    </source>
</evidence>
<dbReference type="PRINTS" id="PR00081">
    <property type="entry name" value="GDHRDH"/>
</dbReference>
<dbReference type="InterPro" id="IPR036291">
    <property type="entry name" value="NAD(P)-bd_dom_sf"/>
</dbReference>
<dbReference type="InterPro" id="IPR002347">
    <property type="entry name" value="SDR_fam"/>
</dbReference>
<evidence type="ECO:0000313" key="4">
    <source>
        <dbReference type="Proteomes" id="UP001185984"/>
    </source>
</evidence>
<protein>
    <submittedName>
        <fullName evidence="3">SDR family oxidoreductase</fullName>
    </submittedName>
</protein>
<dbReference type="PROSITE" id="PS00061">
    <property type="entry name" value="ADH_SHORT"/>
    <property type="match status" value="1"/>
</dbReference>
<dbReference type="PANTHER" id="PTHR43669:SF8">
    <property type="entry name" value="SHORT-CHAIN TYPE DEHYDROGENASE_REDUCTASE-RELATED"/>
    <property type="match status" value="1"/>
</dbReference>
<dbReference type="SUPFAM" id="SSF51735">
    <property type="entry name" value="NAD(P)-binding Rossmann-fold domains"/>
    <property type="match status" value="1"/>
</dbReference>
<dbReference type="Proteomes" id="UP001185984">
    <property type="component" value="Unassembled WGS sequence"/>
</dbReference>
<comment type="similarity">
    <text evidence="1">Belongs to the short-chain dehydrogenases/reductases (SDR) family.</text>
</comment>